<reference evidence="1 2" key="1">
    <citation type="journal article" date="2017" name="BMC Genomics">
        <title>Comparative and functional genomics of the Lactococcus lactis taxon; insights into evolution and niche adaptation.</title>
        <authorList>
            <person name="Kelleher P."/>
            <person name="Bottacini F."/>
            <person name="Mahony J."/>
            <person name="Kilcawley K.N."/>
            <person name="van Sinderen D."/>
        </authorList>
    </citation>
    <scope>NUCLEOTIDE SEQUENCE [LARGE SCALE GENOMIC DNA]</scope>
    <source>
        <strain evidence="1 2">JM1</strain>
        <plasmid evidence="2">pmpjm1</plasmid>
    </source>
</reference>
<gene>
    <name evidence="1" type="ORF">LLJM1_04225</name>
</gene>
<protein>
    <submittedName>
        <fullName evidence="1">Helix-turn-helix domain-containing protein</fullName>
    </submittedName>
</protein>
<geneLocation type="plasmid" evidence="2">
    <name>pmpjm1</name>
</geneLocation>
<name>A0A1V0PD98_LACLC</name>
<organism evidence="1 2">
    <name type="scientific">Lactococcus lactis subsp. cremoris</name>
    <name type="common">Streptococcus cremoris</name>
    <dbReference type="NCBI Taxonomy" id="1359"/>
    <lineage>
        <taxon>Bacteria</taxon>
        <taxon>Bacillati</taxon>
        <taxon>Bacillota</taxon>
        <taxon>Bacilli</taxon>
        <taxon>Lactobacillales</taxon>
        <taxon>Streptococcaceae</taxon>
        <taxon>Lactococcus</taxon>
    </lineage>
</organism>
<dbReference type="InterPro" id="IPR009061">
    <property type="entry name" value="DNA-bd_dom_put_sf"/>
</dbReference>
<dbReference type="Proteomes" id="UP000191806">
    <property type="component" value="Plasmid pJM1A"/>
</dbReference>
<dbReference type="AlphaFoldDB" id="A0A1V0PD98"/>
<dbReference type="RefSeq" id="WP_063280694.1">
    <property type="nucleotide sequence ID" value="NZ_CP016746.2"/>
</dbReference>
<proteinExistence type="predicted"/>
<evidence type="ECO:0000313" key="2">
    <source>
        <dbReference type="Proteomes" id="UP000191806"/>
    </source>
</evidence>
<accession>A0A1V0PD98</accession>
<dbReference type="Gene3D" id="1.10.1660.10">
    <property type="match status" value="1"/>
</dbReference>
<dbReference type="EMBL" id="CP016746">
    <property type="protein sequence ID" value="ARE27189.1"/>
    <property type="molecule type" value="Genomic_DNA"/>
</dbReference>
<keyword evidence="1" id="KW-0614">Plasmid</keyword>
<dbReference type="SUPFAM" id="SSF46955">
    <property type="entry name" value="Putative DNA-binding domain"/>
    <property type="match status" value="1"/>
</dbReference>
<evidence type="ECO:0000313" key="1">
    <source>
        <dbReference type="EMBL" id="ARE27189.1"/>
    </source>
</evidence>
<sequence>MNTIDDIIDELGFSRPTIRRLIKEKKISKINNNYIVHIPENGHFVTLKKACQLTHYSKEGIRHKSKTKQISTIKLNQRLFLYDISSLENRVKTPKNKHYLRVSESAYLLKIKESSIRYYAKKGDLPFVFDENQHRRFDIDILEEFFKNKTKKRHR</sequence>